<evidence type="ECO:0000256" key="2">
    <source>
        <dbReference type="ARBA" id="ARBA00006375"/>
    </source>
</evidence>
<dbReference type="Proteomes" id="UP000694865">
    <property type="component" value="Unplaced"/>
</dbReference>
<sequence>MIKLQRAQGASSLWKGIGSKFVVQGISMCSESFISEVTWFPQEVTKHSKPKQLVGHLALKSLTLLVSMPFFSASLIESVQSDIASEKPGVLDCVKEGFSRMLGWGMPQTRRLLPMWTLVIPTVLHGLLHYIISSLVQQLVSAIMNYAYKHRTSHLPANEPPPPKTMVEAYYPELFASFMGHLIADVAVYPLETVVYRLHIQGTRTIIDNMDFGTEVVPLDTRYEGLHDCFHNIKATEGRLGFYKGLGALIIQYTLHFIILKVTKAVFIRLSEDFGYKKQR</sequence>
<proteinExistence type="inferred from homology"/>
<evidence type="ECO:0000256" key="1">
    <source>
        <dbReference type="ARBA" id="ARBA00004374"/>
    </source>
</evidence>
<keyword evidence="9 10" id="KW-0472">Membrane</keyword>
<dbReference type="RefSeq" id="XP_006825935.1">
    <property type="nucleotide sequence ID" value="XM_006825872.1"/>
</dbReference>
<comment type="similarity">
    <text evidence="2 11">Belongs to the mitochondrial carrier (TC 2.A.29) family.</text>
</comment>
<feature type="repeat" description="Solcar" evidence="10">
    <location>
        <begin position="168"/>
        <end position="270"/>
    </location>
</feature>
<dbReference type="GeneID" id="102802051"/>
<protein>
    <submittedName>
        <fullName evidence="13">Solute carrier family 25 member 46-like</fullName>
    </submittedName>
</protein>
<evidence type="ECO:0000313" key="13">
    <source>
        <dbReference type="RefSeq" id="XP_006825935.1"/>
    </source>
</evidence>
<evidence type="ECO:0000256" key="9">
    <source>
        <dbReference type="ARBA" id="ARBA00023136"/>
    </source>
</evidence>
<keyword evidence="3 11" id="KW-0813">Transport</keyword>
<evidence type="ECO:0000256" key="11">
    <source>
        <dbReference type="RuleBase" id="RU000488"/>
    </source>
</evidence>
<keyword evidence="6" id="KW-1000">Mitochondrion outer membrane</keyword>
<evidence type="ECO:0000256" key="6">
    <source>
        <dbReference type="ARBA" id="ARBA00022787"/>
    </source>
</evidence>
<evidence type="ECO:0000256" key="10">
    <source>
        <dbReference type="PROSITE-ProRule" id="PRU00282"/>
    </source>
</evidence>
<accession>A0ABM0N0Z4</accession>
<evidence type="ECO:0000256" key="5">
    <source>
        <dbReference type="ARBA" id="ARBA00022737"/>
    </source>
</evidence>
<evidence type="ECO:0000256" key="8">
    <source>
        <dbReference type="ARBA" id="ARBA00023128"/>
    </source>
</evidence>
<name>A0ABM0N0Z4_SACKO</name>
<keyword evidence="12" id="KW-1185">Reference proteome</keyword>
<gene>
    <name evidence="13" type="primary">LOC102802051</name>
</gene>
<organism evidence="12 13">
    <name type="scientific">Saccoglossus kowalevskii</name>
    <name type="common">Acorn worm</name>
    <dbReference type="NCBI Taxonomy" id="10224"/>
    <lineage>
        <taxon>Eukaryota</taxon>
        <taxon>Metazoa</taxon>
        <taxon>Hemichordata</taxon>
        <taxon>Enteropneusta</taxon>
        <taxon>Harrimaniidae</taxon>
        <taxon>Saccoglossus</taxon>
    </lineage>
</organism>
<evidence type="ECO:0000256" key="3">
    <source>
        <dbReference type="ARBA" id="ARBA00022448"/>
    </source>
</evidence>
<keyword evidence="5" id="KW-0677">Repeat</keyword>
<dbReference type="InterPro" id="IPR039158">
    <property type="entry name" value="SLC25A46"/>
</dbReference>
<dbReference type="SUPFAM" id="SSF103506">
    <property type="entry name" value="Mitochondrial carrier"/>
    <property type="match status" value="1"/>
</dbReference>
<reference evidence="13" key="1">
    <citation type="submission" date="2025-08" db="UniProtKB">
        <authorList>
            <consortium name="RefSeq"/>
        </authorList>
    </citation>
    <scope>IDENTIFICATION</scope>
    <source>
        <tissue evidence="13">Testes</tissue>
    </source>
</reference>
<dbReference type="PROSITE" id="PS50920">
    <property type="entry name" value="SOLCAR"/>
    <property type="match status" value="1"/>
</dbReference>
<evidence type="ECO:0000313" key="12">
    <source>
        <dbReference type="Proteomes" id="UP000694865"/>
    </source>
</evidence>
<keyword evidence="8" id="KW-0496">Mitochondrion</keyword>
<dbReference type="InterPro" id="IPR023395">
    <property type="entry name" value="MCP_dom_sf"/>
</dbReference>
<dbReference type="Pfam" id="PF00153">
    <property type="entry name" value="Mito_carr"/>
    <property type="match status" value="1"/>
</dbReference>
<dbReference type="Gene3D" id="1.50.40.10">
    <property type="entry name" value="Mitochondrial carrier domain"/>
    <property type="match status" value="1"/>
</dbReference>
<comment type="subcellular location">
    <subcellularLocation>
        <location evidence="1">Mitochondrion outer membrane</location>
        <topology evidence="1">Multi-pass membrane protein</topology>
    </subcellularLocation>
</comment>
<keyword evidence="4 10" id="KW-0812">Transmembrane</keyword>
<dbReference type="InterPro" id="IPR018108">
    <property type="entry name" value="MCP_transmembrane"/>
</dbReference>
<dbReference type="PANTHER" id="PTHR21252">
    <property type="entry name" value="TB1 PROTEIN-RELATED"/>
    <property type="match status" value="1"/>
</dbReference>
<keyword evidence="7" id="KW-1133">Transmembrane helix</keyword>
<evidence type="ECO:0000256" key="7">
    <source>
        <dbReference type="ARBA" id="ARBA00022989"/>
    </source>
</evidence>
<dbReference type="PANTHER" id="PTHR21252:SF2">
    <property type="entry name" value="MITOCHONDRIAL OUTER MEMBRANE PROTEIN SLC25A46"/>
    <property type="match status" value="1"/>
</dbReference>
<evidence type="ECO:0000256" key="4">
    <source>
        <dbReference type="ARBA" id="ARBA00022692"/>
    </source>
</evidence>